<protein>
    <submittedName>
        <fullName evidence="2">Uncharacterized protein</fullName>
    </submittedName>
</protein>
<evidence type="ECO:0000313" key="3">
    <source>
        <dbReference type="Proteomes" id="UP000653565"/>
    </source>
</evidence>
<dbReference type="OrthoDB" id="4186247at2759"/>
<dbReference type="EMBL" id="JAAAPX010000057">
    <property type="protein sequence ID" value="KAF4235763.1"/>
    <property type="molecule type" value="Genomic_DNA"/>
</dbReference>
<reference evidence="2" key="2">
    <citation type="submission" date="2020-04" db="EMBL/GenBank/DDBJ databases">
        <authorList>
            <person name="Santos R.A.C."/>
            <person name="Steenwyk J.L."/>
            <person name="Rivero-Menendez O."/>
            <person name="Mead M.E."/>
            <person name="Silva L.P."/>
            <person name="Bastos R.W."/>
            <person name="Alastruey-Izquierdo A."/>
            <person name="Goldman G.H."/>
            <person name="Rokas A."/>
        </authorList>
    </citation>
    <scope>NUCLEOTIDE SEQUENCE</scope>
    <source>
        <strain evidence="2">CNM-CM6805</strain>
    </source>
</reference>
<proteinExistence type="predicted"/>
<gene>
    <name evidence="2" type="ORF">CNMCM6805_007837</name>
</gene>
<comment type="caution">
    <text evidence="2">The sequence shown here is derived from an EMBL/GenBank/DDBJ whole genome shotgun (WGS) entry which is preliminary data.</text>
</comment>
<sequence length="650" mass="72615">MYFFPHASLPAYEPQKFSKQKIPSPRKQQHFQAENGSTHTRNSSTGISVYSTESKDIPIWFSVFFGKPSLLSPCLDNARFNARISARVFEPSSTPANSPSKSSFRTSVSSNVSLPRPGLLEEPPVIRSILSLCRSFEGEILNCATEGCTICGKSPVQSLVHRPLCATRYGYVELSDFVEMHKLVSTVASHTTHITRRDEMDWSVGGVMSDRPYICSLAVPICSPEGECHTAATRMMQTYIEGIRDGSIKPKALDELETPESSSLPQRRSMTSQRSFRVNTTRNDDYSGSTVCVRSPSIETLGSPTAQPYKIGATMFVGRPSLQLSGTPRRGQLSCSVFSSTWSGPALPGVAKNEADDAVFYCRIAAFYEHHVLSSVNYRCAVCSELTPARSLVHRPLLFVQTHRSGLQNESERRLIVKLSQFVQGRWSYPEMNAVMGGTTDAHVFDLVVPICESNTLCAEVARTSAREFVKLLLPSDMALIFPGLDPDTDLSLMEDEAVSDYVYKPEDAEVLVDRIGCGLLTMTGKERDEDPMDCSLTVTKLRRWYELAFEEEQAKRLYLEDIGYKRAGDRSESDSDDSEIDDDIVWIYALNDPDESSSRRNSAGLSNLELRRQDSTLRKFEKLALFQPTLSLEFWKVWEANKALDHKHG</sequence>
<organism evidence="2 3">
    <name type="scientific">Aspergillus fumigatiaffinis</name>
    <dbReference type="NCBI Taxonomy" id="340414"/>
    <lineage>
        <taxon>Eukaryota</taxon>
        <taxon>Fungi</taxon>
        <taxon>Dikarya</taxon>
        <taxon>Ascomycota</taxon>
        <taxon>Pezizomycotina</taxon>
        <taxon>Eurotiomycetes</taxon>
        <taxon>Eurotiomycetidae</taxon>
        <taxon>Eurotiales</taxon>
        <taxon>Aspergillaceae</taxon>
        <taxon>Aspergillus</taxon>
        <taxon>Aspergillus subgen. Fumigati</taxon>
    </lineage>
</organism>
<evidence type="ECO:0000256" key="1">
    <source>
        <dbReference type="SAM" id="MobiDB-lite"/>
    </source>
</evidence>
<accession>A0A8H4M5V7</accession>
<reference evidence="2" key="1">
    <citation type="journal article" date="2020" name="bioRxiv">
        <title>Genomic and phenotypic heterogeneity of clinical isolates of the human pathogens Aspergillus fumigatus, Aspergillus lentulus and Aspergillus fumigatiaffinis.</title>
        <authorList>
            <person name="dos Santos R.A.C."/>
            <person name="Steenwyk J.L."/>
            <person name="Rivero-Menendez O."/>
            <person name="Mead M.E."/>
            <person name="Silva L.P."/>
            <person name="Bastos R.W."/>
            <person name="Alastruey-Izquierdo A."/>
            <person name="Goldman G.H."/>
            <person name="Rokas A."/>
        </authorList>
    </citation>
    <scope>NUCLEOTIDE SEQUENCE</scope>
    <source>
        <strain evidence="2">CNM-CM6805</strain>
    </source>
</reference>
<feature type="region of interest" description="Disordered" evidence="1">
    <location>
        <begin position="15"/>
        <end position="46"/>
    </location>
</feature>
<feature type="region of interest" description="Disordered" evidence="1">
    <location>
        <begin position="256"/>
        <end position="276"/>
    </location>
</feature>
<dbReference type="AlphaFoldDB" id="A0A8H4M5V7"/>
<name>A0A8H4M5V7_9EURO</name>
<dbReference type="Proteomes" id="UP000653565">
    <property type="component" value="Unassembled WGS sequence"/>
</dbReference>
<feature type="compositionally biased region" description="Polar residues" evidence="1">
    <location>
        <begin position="30"/>
        <end position="46"/>
    </location>
</feature>
<feature type="compositionally biased region" description="Polar residues" evidence="1">
    <location>
        <begin position="259"/>
        <end position="276"/>
    </location>
</feature>
<evidence type="ECO:0000313" key="2">
    <source>
        <dbReference type="EMBL" id="KAF4235763.1"/>
    </source>
</evidence>
<keyword evidence="3" id="KW-1185">Reference proteome</keyword>